<dbReference type="PANTHER" id="PTHR34687:SF1">
    <property type="entry name" value="CHAPERONE PROTEIN DNAJ-LIKE PROTEIN"/>
    <property type="match status" value="1"/>
</dbReference>
<keyword evidence="4" id="KW-1185">Reference proteome</keyword>
<accession>A0A2U1LBU1</accession>
<protein>
    <recommendedName>
        <fullName evidence="5">Chaperone protein dnaJ-related protein</fullName>
    </recommendedName>
</protein>
<evidence type="ECO:0000313" key="3">
    <source>
        <dbReference type="EMBL" id="PWA74537.1"/>
    </source>
</evidence>
<gene>
    <name evidence="3" type="ORF">CTI12_AA248560</name>
    <name evidence="2" type="ORF">CTI12_AA508780</name>
</gene>
<dbReference type="EMBL" id="PKPP01002549">
    <property type="protein sequence ID" value="PWA74537.1"/>
    <property type="molecule type" value="Genomic_DNA"/>
</dbReference>
<organism evidence="2 4">
    <name type="scientific">Artemisia annua</name>
    <name type="common">Sweet wormwood</name>
    <dbReference type="NCBI Taxonomy" id="35608"/>
    <lineage>
        <taxon>Eukaryota</taxon>
        <taxon>Viridiplantae</taxon>
        <taxon>Streptophyta</taxon>
        <taxon>Embryophyta</taxon>
        <taxon>Tracheophyta</taxon>
        <taxon>Spermatophyta</taxon>
        <taxon>Magnoliopsida</taxon>
        <taxon>eudicotyledons</taxon>
        <taxon>Gunneridae</taxon>
        <taxon>Pentapetalae</taxon>
        <taxon>asterids</taxon>
        <taxon>campanulids</taxon>
        <taxon>Asterales</taxon>
        <taxon>Asteraceae</taxon>
        <taxon>Asteroideae</taxon>
        <taxon>Anthemideae</taxon>
        <taxon>Artemisiinae</taxon>
        <taxon>Artemisia</taxon>
    </lineage>
</organism>
<dbReference type="STRING" id="35608.A0A2U1LBU1"/>
<evidence type="ECO:0000313" key="2">
    <source>
        <dbReference type="EMBL" id="PWA46459.1"/>
    </source>
</evidence>
<evidence type="ECO:0000313" key="4">
    <source>
        <dbReference type="Proteomes" id="UP000245207"/>
    </source>
</evidence>
<evidence type="ECO:0000256" key="1">
    <source>
        <dbReference type="SAM" id="SignalP"/>
    </source>
</evidence>
<sequence>MGPIILTQLATGLSMLAGAAVVKSVMDQYNMMGPGSDRFPKCARCNGSGRVSCLCNRWSDGDRGCGTCAGSGRMVCSSCGGGGTGRPLPVQISVRPPNRPY</sequence>
<proteinExistence type="predicted"/>
<dbReference type="Proteomes" id="UP000245207">
    <property type="component" value="Unassembled WGS sequence"/>
</dbReference>
<dbReference type="OrthoDB" id="525163at2759"/>
<comment type="caution">
    <text evidence="2">The sequence shown here is derived from an EMBL/GenBank/DDBJ whole genome shotgun (WGS) entry which is preliminary data.</text>
</comment>
<evidence type="ECO:0008006" key="5">
    <source>
        <dbReference type="Google" id="ProtNLM"/>
    </source>
</evidence>
<name>A0A2U1LBU1_ARTAN</name>
<keyword evidence="1" id="KW-0732">Signal</keyword>
<reference evidence="2 4" key="1">
    <citation type="journal article" date="2018" name="Mol. Plant">
        <title>The genome of Artemisia annua provides insight into the evolution of Asteraceae family and artemisinin biosynthesis.</title>
        <authorList>
            <person name="Shen Q."/>
            <person name="Zhang L."/>
            <person name="Liao Z."/>
            <person name="Wang S."/>
            <person name="Yan T."/>
            <person name="Shi P."/>
            <person name="Liu M."/>
            <person name="Fu X."/>
            <person name="Pan Q."/>
            <person name="Wang Y."/>
            <person name="Lv Z."/>
            <person name="Lu X."/>
            <person name="Zhang F."/>
            <person name="Jiang W."/>
            <person name="Ma Y."/>
            <person name="Chen M."/>
            <person name="Hao X."/>
            <person name="Li L."/>
            <person name="Tang Y."/>
            <person name="Lv G."/>
            <person name="Zhou Y."/>
            <person name="Sun X."/>
            <person name="Brodelius P.E."/>
            <person name="Rose J.K.C."/>
            <person name="Tang K."/>
        </authorList>
    </citation>
    <scope>NUCLEOTIDE SEQUENCE [LARGE SCALE GENOMIC DNA]</scope>
    <source>
        <strain evidence="4">cv. Huhao1</strain>
        <tissue evidence="2">Leaf</tissue>
    </source>
</reference>
<dbReference type="AlphaFoldDB" id="A0A2U1LBU1"/>
<dbReference type="PANTHER" id="PTHR34687">
    <property type="entry name" value="CHAPERONE PROTEIN DNAJ-LIKE PROTEIN"/>
    <property type="match status" value="1"/>
</dbReference>
<feature type="chain" id="PRO_5036052155" description="Chaperone protein dnaJ-related protein" evidence="1">
    <location>
        <begin position="25"/>
        <end position="101"/>
    </location>
</feature>
<dbReference type="EMBL" id="PKPP01010274">
    <property type="protein sequence ID" value="PWA46459.1"/>
    <property type="molecule type" value="Genomic_DNA"/>
</dbReference>
<feature type="signal peptide" evidence="1">
    <location>
        <begin position="1"/>
        <end position="24"/>
    </location>
</feature>